<dbReference type="InterPro" id="IPR006748">
    <property type="entry name" value="NH2Glyco/OHUrea_AB-resist_kin"/>
</dbReference>
<accession>A0A6B0YX13</accession>
<feature type="non-terminal residue" evidence="1">
    <location>
        <position position="235"/>
    </location>
</feature>
<dbReference type="SUPFAM" id="SSF56112">
    <property type="entry name" value="Protein kinase-like (PK-like)"/>
    <property type="match status" value="1"/>
</dbReference>
<gene>
    <name evidence="1" type="ORF">F4Y42_19385</name>
</gene>
<protein>
    <submittedName>
        <fullName evidence="1">Phosphotransferase</fullName>
    </submittedName>
</protein>
<reference evidence="1" key="1">
    <citation type="submission" date="2019-09" db="EMBL/GenBank/DDBJ databases">
        <title>Characterisation of the sponge microbiome using genome-centric metagenomics.</title>
        <authorList>
            <person name="Engelberts J.P."/>
            <person name="Robbins S.J."/>
            <person name="De Goeij J.M."/>
            <person name="Aranda M."/>
            <person name="Bell S.C."/>
            <person name="Webster N.S."/>
        </authorList>
    </citation>
    <scope>NUCLEOTIDE SEQUENCE</scope>
    <source>
        <strain evidence="1">SB0664_bin_27</strain>
    </source>
</reference>
<dbReference type="InterPro" id="IPR011009">
    <property type="entry name" value="Kinase-like_dom_sf"/>
</dbReference>
<organism evidence="1">
    <name type="scientific">Caldilineaceae bacterium SB0664_bin_27</name>
    <dbReference type="NCBI Taxonomy" id="2605260"/>
    <lineage>
        <taxon>Bacteria</taxon>
        <taxon>Bacillati</taxon>
        <taxon>Chloroflexota</taxon>
        <taxon>Caldilineae</taxon>
        <taxon>Caldilineales</taxon>
        <taxon>Caldilineaceae</taxon>
    </lineage>
</organism>
<dbReference type="Gene3D" id="3.90.1200.10">
    <property type="match status" value="1"/>
</dbReference>
<name>A0A6B0YX13_9CHLR</name>
<dbReference type="EMBL" id="VXRG01000163">
    <property type="protein sequence ID" value="MXY95606.1"/>
    <property type="molecule type" value="Genomic_DNA"/>
</dbReference>
<dbReference type="GO" id="GO:0016773">
    <property type="term" value="F:phosphotransferase activity, alcohol group as acceptor"/>
    <property type="evidence" value="ECO:0007669"/>
    <property type="project" value="InterPro"/>
</dbReference>
<dbReference type="GO" id="GO:0019748">
    <property type="term" value="P:secondary metabolic process"/>
    <property type="evidence" value="ECO:0007669"/>
    <property type="project" value="InterPro"/>
</dbReference>
<proteinExistence type="predicted"/>
<sequence length="235" mass="26609">MSTDATDSDVPKFPERFLRYATREFGKEGEAWLEELPSILAQCCDKWNLTLGRPTEEIKVNYIAYVEMENGEEAVLKVGVPHGDFSAEMEALAIYEGRGINRLIDCDKELNAMLLERLRPGKMLDSVEDAREQSEITARILQELHATPPPSHHTLPHFMDWMRSAFADAKSCEDPERARGYIEQIPRVESMMGILMEADEPQILLHGDLHHWNILSDADRGWMAIDPKGVIGASC</sequence>
<evidence type="ECO:0000313" key="1">
    <source>
        <dbReference type="EMBL" id="MXY95606.1"/>
    </source>
</evidence>
<comment type="caution">
    <text evidence="1">The sequence shown here is derived from an EMBL/GenBank/DDBJ whole genome shotgun (WGS) entry which is preliminary data.</text>
</comment>
<keyword evidence="1" id="KW-0808">Transferase</keyword>
<dbReference type="Pfam" id="PF04655">
    <property type="entry name" value="APH_6_hur"/>
    <property type="match status" value="1"/>
</dbReference>
<dbReference type="AlphaFoldDB" id="A0A6B0YX13"/>